<proteinExistence type="predicted"/>
<reference evidence="1 2" key="1">
    <citation type="journal article" date="2015" name="Nature">
        <title>rRNA introns, odd ribosomes, and small enigmatic genomes across a large radiation of phyla.</title>
        <authorList>
            <person name="Brown C.T."/>
            <person name="Hug L.A."/>
            <person name="Thomas B.C."/>
            <person name="Sharon I."/>
            <person name="Castelle C.J."/>
            <person name="Singh A."/>
            <person name="Wilkins M.J."/>
            <person name="Williams K.H."/>
            <person name="Banfield J.F."/>
        </authorList>
    </citation>
    <scope>NUCLEOTIDE SEQUENCE [LARGE SCALE GENOMIC DNA]</scope>
</reference>
<dbReference type="EMBL" id="LCJR01000010">
    <property type="protein sequence ID" value="KKT82196.1"/>
    <property type="molecule type" value="Genomic_DNA"/>
</dbReference>
<dbReference type="Proteomes" id="UP000034032">
    <property type="component" value="Unassembled WGS sequence"/>
</dbReference>
<protein>
    <recommendedName>
        <fullName evidence="3">Homing endonuclease LAGLIDADG domain-containing protein</fullName>
    </recommendedName>
</protein>
<sequence length="139" mass="16451">MKYSLRQIIGLIIWWTEGTKAYKRKEYKNTWVYNIDVTNTNPEIIKLFLNFLRNDIGLDESRLRLQLQIHEGDNQEEIEKFWSKLTKISRNRFTKTIIRPAGNKTGKSRGTCKIRYSDKKKYLVLDSLLKDLLIQVIGA</sequence>
<evidence type="ECO:0008006" key="3">
    <source>
        <dbReference type="Google" id="ProtNLM"/>
    </source>
</evidence>
<gene>
    <name evidence="1" type="ORF">UW79_C0010G0033</name>
</gene>
<name>A0A0G1KER0_9BACT</name>
<evidence type="ECO:0000313" key="1">
    <source>
        <dbReference type="EMBL" id="KKT82196.1"/>
    </source>
</evidence>
<evidence type="ECO:0000313" key="2">
    <source>
        <dbReference type="Proteomes" id="UP000034032"/>
    </source>
</evidence>
<comment type="caution">
    <text evidence="1">The sequence shown here is derived from an EMBL/GenBank/DDBJ whole genome shotgun (WGS) entry which is preliminary data.</text>
</comment>
<organism evidence="1 2">
    <name type="scientific">Candidatus Yanofskybacteria bacterium GW2011_GWA2_44_9</name>
    <dbReference type="NCBI Taxonomy" id="1619025"/>
    <lineage>
        <taxon>Bacteria</taxon>
        <taxon>Candidatus Yanofskyibacteriota</taxon>
    </lineage>
</organism>
<dbReference type="AlphaFoldDB" id="A0A0G1KER0"/>
<accession>A0A0G1KER0</accession>